<organism evidence="3 4">
    <name type="scientific">Desmophyllum pertusum</name>
    <dbReference type="NCBI Taxonomy" id="174260"/>
    <lineage>
        <taxon>Eukaryota</taxon>
        <taxon>Metazoa</taxon>
        <taxon>Cnidaria</taxon>
        <taxon>Anthozoa</taxon>
        <taxon>Hexacorallia</taxon>
        <taxon>Scleractinia</taxon>
        <taxon>Caryophylliina</taxon>
        <taxon>Caryophylliidae</taxon>
        <taxon>Desmophyllum</taxon>
    </lineage>
</organism>
<feature type="compositionally biased region" description="Basic residues" evidence="1">
    <location>
        <begin position="152"/>
        <end position="172"/>
    </location>
</feature>
<evidence type="ECO:0000256" key="2">
    <source>
        <dbReference type="SAM" id="SignalP"/>
    </source>
</evidence>
<accession>A0A9W9ZC93</accession>
<reference evidence="3" key="1">
    <citation type="submission" date="2023-01" db="EMBL/GenBank/DDBJ databases">
        <title>Genome assembly of the deep-sea coral Lophelia pertusa.</title>
        <authorList>
            <person name="Herrera S."/>
            <person name="Cordes E."/>
        </authorList>
    </citation>
    <scope>NUCLEOTIDE SEQUENCE</scope>
    <source>
        <strain evidence="3">USNM1676648</strain>
        <tissue evidence="3">Polyp</tissue>
    </source>
</reference>
<proteinExistence type="predicted"/>
<name>A0A9W9ZC93_9CNID</name>
<feature type="chain" id="PRO_5040845336" evidence="2">
    <location>
        <begin position="27"/>
        <end position="506"/>
    </location>
</feature>
<keyword evidence="4" id="KW-1185">Reference proteome</keyword>
<dbReference type="Proteomes" id="UP001163046">
    <property type="component" value="Unassembled WGS sequence"/>
</dbReference>
<keyword evidence="2" id="KW-0732">Signal</keyword>
<feature type="signal peptide" evidence="2">
    <location>
        <begin position="1"/>
        <end position="26"/>
    </location>
</feature>
<feature type="region of interest" description="Disordered" evidence="1">
    <location>
        <begin position="139"/>
        <end position="202"/>
    </location>
</feature>
<dbReference type="EMBL" id="MU826370">
    <property type="protein sequence ID" value="KAJ7377948.1"/>
    <property type="molecule type" value="Genomic_DNA"/>
</dbReference>
<evidence type="ECO:0000256" key="1">
    <source>
        <dbReference type="SAM" id="MobiDB-lite"/>
    </source>
</evidence>
<feature type="compositionally biased region" description="Basic and acidic residues" evidence="1">
    <location>
        <begin position="173"/>
        <end position="196"/>
    </location>
</feature>
<evidence type="ECO:0000313" key="4">
    <source>
        <dbReference type="Proteomes" id="UP001163046"/>
    </source>
</evidence>
<comment type="caution">
    <text evidence="3">The sequence shown here is derived from an EMBL/GenBank/DDBJ whole genome shotgun (WGS) entry which is preliminary data.</text>
</comment>
<protein>
    <submittedName>
        <fullName evidence="3">Uncharacterized protein</fullName>
    </submittedName>
</protein>
<dbReference type="OrthoDB" id="5956492at2759"/>
<gene>
    <name evidence="3" type="ORF">OS493_025263</name>
</gene>
<sequence>MRFSHLEAQVTAYLFLVLLYLSVAENRQVSPSTLSNTVLEALNITTNEKSTKSGPASNHGLPTRRFPSSFSYFSNCPFKQGVVFLGGPCGPMQAMPCGGFGCASGIGFPISTACCSPISCREANQPSQGTNAAKRFDITSLPAHPSATAVSVKKRPKPSKDKHKHSNPKKTHKDSSKEGPKIDLESKLNDEPKATEQEDVAVDQPLHHRPWIPYMHRPLHPFHMRHHPHYFPQYMPNTMRFSHPSYWRFQGYFPHFMPGRRVPWEMNPYDMRNIHHFPEYQFGDVQFTQSNHPFRSRPPFRDYNYNFGSDVERLDRPEPLHEDMTYSKNKIKSHKAKEYNRLHEEGRKLVDNSGESKETFKPGKYEQTGAENVRGTNLGVIEDQQVLHFNPTEREDEETNYPEYKSEFDTDRFWSSADKRQGNVNNQFSSHEPVKEENAIFRDFTSENQGFDVDEISSSHSKRREQNKERGQANGVHKVNSGAGAVKIKSADPLKLVIADAINSFA</sequence>
<feature type="region of interest" description="Disordered" evidence="1">
    <location>
        <begin position="454"/>
        <end position="476"/>
    </location>
</feature>
<evidence type="ECO:0000313" key="3">
    <source>
        <dbReference type="EMBL" id="KAJ7377948.1"/>
    </source>
</evidence>
<dbReference type="AlphaFoldDB" id="A0A9W9ZC93"/>